<dbReference type="Proteomes" id="UP001066276">
    <property type="component" value="Chromosome 2_1"/>
</dbReference>
<keyword evidence="2" id="KW-1185">Reference proteome</keyword>
<reference evidence="1" key="1">
    <citation type="journal article" date="2022" name="bioRxiv">
        <title>Sequencing and chromosome-scale assembly of the giantPleurodeles waltlgenome.</title>
        <authorList>
            <person name="Brown T."/>
            <person name="Elewa A."/>
            <person name="Iarovenko S."/>
            <person name="Subramanian E."/>
            <person name="Araus A.J."/>
            <person name="Petzold A."/>
            <person name="Susuki M."/>
            <person name="Suzuki K.-i.T."/>
            <person name="Hayashi T."/>
            <person name="Toyoda A."/>
            <person name="Oliveira C."/>
            <person name="Osipova E."/>
            <person name="Leigh N.D."/>
            <person name="Simon A."/>
            <person name="Yun M.H."/>
        </authorList>
    </citation>
    <scope>NUCLEOTIDE SEQUENCE</scope>
    <source>
        <strain evidence="1">20211129_DDA</strain>
        <tissue evidence="1">Liver</tissue>
    </source>
</reference>
<evidence type="ECO:0000313" key="1">
    <source>
        <dbReference type="EMBL" id="KAJ1200315.1"/>
    </source>
</evidence>
<evidence type="ECO:0000313" key="2">
    <source>
        <dbReference type="Proteomes" id="UP001066276"/>
    </source>
</evidence>
<dbReference type="PANTHER" id="PTHR11505">
    <property type="entry name" value="L1 TRANSPOSABLE ELEMENT-RELATED"/>
    <property type="match status" value="1"/>
</dbReference>
<dbReference type="EMBL" id="JANPWB010000003">
    <property type="protein sequence ID" value="KAJ1200315.1"/>
    <property type="molecule type" value="Genomic_DNA"/>
</dbReference>
<name>A0AAV7VFE6_PLEWA</name>
<dbReference type="Gene3D" id="3.30.70.1820">
    <property type="entry name" value="L1 transposable element, RRM domain"/>
    <property type="match status" value="1"/>
</dbReference>
<accession>A0AAV7VFE6</accession>
<dbReference type="InterPro" id="IPR004244">
    <property type="entry name" value="Transposase_22"/>
</dbReference>
<proteinExistence type="predicted"/>
<organism evidence="1 2">
    <name type="scientific">Pleurodeles waltl</name>
    <name type="common">Iberian ribbed newt</name>
    <dbReference type="NCBI Taxonomy" id="8319"/>
    <lineage>
        <taxon>Eukaryota</taxon>
        <taxon>Metazoa</taxon>
        <taxon>Chordata</taxon>
        <taxon>Craniata</taxon>
        <taxon>Vertebrata</taxon>
        <taxon>Euteleostomi</taxon>
        <taxon>Amphibia</taxon>
        <taxon>Batrachia</taxon>
        <taxon>Caudata</taxon>
        <taxon>Salamandroidea</taxon>
        <taxon>Salamandridae</taxon>
        <taxon>Pleurodelinae</taxon>
        <taxon>Pleurodeles</taxon>
    </lineage>
</organism>
<dbReference type="AlphaFoldDB" id="A0AAV7VFE6"/>
<comment type="caution">
    <text evidence="1">The sequence shown here is derived from an EMBL/GenBank/DDBJ whole genome shotgun (WGS) entry which is preliminary data.</text>
</comment>
<sequence>MPATPSDAVEKNTFGRLGTAAAIRLARLRLPAKNKAPGGVEGFKNTADALDQRLTTVEDQMATLPDQEIELRSPRAKVTDLEDRSRRDNIRLFGIPERKEGSDTKAFLQSLLPDLFDIEFSLPLEFQREHRIGPPHKATSDKPRSIMACFLRHDQARQVLSAAKTQGPASLDGHEIRVVADFSRLTNQKRKAFLAFRPQLRKLDIKYGLFELARIEATSDTVTGTTFFYCTTAHLAHRTPSFEKKKDEVVANGMQDPVRTSQCGKKGAGFCRAASYSVDVIVANHHWLARDLPRWPCL</sequence>
<gene>
    <name evidence="1" type="ORF">NDU88_004139</name>
</gene>
<protein>
    <submittedName>
        <fullName evidence="1">Uncharacterized protein</fullName>
    </submittedName>
</protein>